<feature type="domain" description="Bacterial Ig-like" evidence="3">
    <location>
        <begin position="4685"/>
        <end position="4779"/>
    </location>
</feature>
<feature type="domain" description="Bacterial Ig-like" evidence="3">
    <location>
        <begin position="1428"/>
        <end position="1520"/>
    </location>
</feature>
<feature type="domain" description="Bacterial Ig-like" evidence="3">
    <location>
        <begin position="3911"/>
        <end position="4008"/>
    </location>
</feature>
<feature type="domain" description="Bacterial Ig-like" evidence="3">
    <location>
        <begin position="1521"/>
        <end position="1622"/>
    </location>
</feature>
<feature type="domain" description="Bacterial Ig-like" evidence="3">
    <location>
        <begin position="3120"/>
        <end position="3220"/>
    </location>
</feature>
<feature type="domain" description="Bacterial Ig-like" evidence="3">
    <location>
        <begin position="4012"/>
        <end position="4110"/>
    </location>
</feature>
<dbReference type="EMBL" id="AAKMID010000003">
    <property type="protein sequence ID" value="ECT2985904.1"/>
    <property type="molecule type" value="Genomic_DNA"/>
</dbReference>
<feature type="domain" description="Bacterial Ig-like" evidence="3">
    <location>
        <begin position="2826"/>
        <end position="2918"/>
    </location>
</feature>
<dbReference type="InterPro" id="IPR014756">
    <property type="entry name" value="Ig_E-set"/>
</dbReference>
<feature type="domain" description="Bacterial Ig-like" evidence="3">
    <location>
        <begin position="4400"/>
        <end position="4489"/>
    </location>
</feature>
<evidence type="ECO:0000259" key="3">
    <source>
        <dbReference type="Pfam" id="PF19077"/>
    </source>
</evidence>
<dbReference type="NCBIfam" id="NF033510">
    <property type="entry name" value="Ca_tandemer"/>
    <property type="match status" value="26"/>
</dbReference>
<feature type="domain" description="Bacterial Ig-like" evidence="3">
    <location>
        <begin position="5162"/>
        <end position="5256"/>
    </location>
</feature>
<feature type="domain" description="Ig-like" evidence="2">
    <location>
        <begin position="4652"/>
        <end position="4680"/>
    </location>
</feature>
<feature type="domain" description="Bacterial Ig-like" evidence="3">
    <location>
        <begin position="4897"/>
        <end position="4982"/>
    </location>
</feature>
<feature type="domain" description="Bacterial Ig-like" evidence="3">
    <location>
        <begin position="1827"/>
        <end position="1918"/>
    </location>
</feature>
<feature type="region of interest" description="Disordered" evidence="1">
    <location>
        <begin position="5367"/>
        <end position="5395"/>
    </location>
</feature>
<feature type="domain" description="Bacterial Ig-like" evidence="3">
    <location>
        <begin position="1919"/>
        <end position="2020"/>
    </location>
</feature>
<feature type="domain" description="Bacterial Ig-like" evidence="3">
    <location>
        <begin position="2521"/>
        <end position="2622"/>
    </location>
</feature>
<feature type="domain" description="Bacterial Ig-like" evidence="3">
    <location>
        <begin position="728"/>
        <end position="821"/>
    </location>
</feature>
<feature type="domain" description="Bacterial Ig-like" evidence="3">
    <location>
        <begin position="4786"/>
        <end position="4877"/>
    </location>
</feature>
<feature type="domain" description="Bacterial Ig-like" evidence="3">
    <location>
        <begin position="2427"/>
        <end position="2519"/>
    </location>
</feature>
<reference evidence="4" key="1">
    <citation type="submission" date="2018-08" db="EMBL/GenBank/DDBJ databases">
        <authorList>
            <consortium name="GenomeTrakr network: Whole genome sequencing for foodborne pathogen traceback"/>
        </authorList>
    </citation>
    <scope>NUCLEOTIDE SEQUENCE</scope>
    <source>
        <strain evidence="4">FSIS21821949</strain>
    </source>
</reference>
<feature type="domain" description="Bacterial Ig-like" evidence="3">
    <location>
        <begin position="2120"/>
        <end position="2221"/>
    </location>
</feature>
<feature type="compositionally biased region" description="Polar residues" evidence="1">
    <location>
        <begin position="181"/>
        <end position="200"/>
    </location>
</feature>
<organism evidence="4">
    <name type="scientific">Salmonella enteritidis</name>
    <dbReference type="NCBI Taxonomy" id="149539"/>
    <lineage>
        <taxon>Bacteria</taxon>
        <taxon>Pseudomonadati</taxon>
        <taxon>Pseudomonadota</taxon>
        <taxon>Gammaproteobacteria</taxon>
        <taxon>Enterobacterales</taxon>
        <taxon>Enterobacteriaceae</taxon>
        <taxon>Salmonella</taxon>
    </lineage>
</organism>
<accession>A0A600HNY0</accession>
<sequence>MGNKSIQKFFADQNSVIDLSSLGNAKGAKVSLSGPDMNITTPRGSVIIVNGALYSSIKGNNLAVKFKDKTITGAKILGSVDLKDIQLERIDSSLVDSAQVEKKGNGKRRNKKEEEELKKQLDDAENAKKEADKAKEEAEKAKEAAEKALNEAFEVQNSSKQIEEMLQNFLADNVAKDNLAQQSDASQQNTQAKATQASKQNDAEKVLPQPINKNTSTGKSNSSKNEENKLDAESVKEPLKVTLALAAESNSGSKDDSITNFTKPQFVGSTAPNATVIIKINGIAVGQAVADSLGNFTFTAPETLTDGTYNLEAEAKTADGSGSAKLVITIDSVTDKPTFELSPESSVSGHKGLTPTLTPSIVGTAEENAKVDIYVDNKLVASVDVDKDGNWSYEFKDNELSEGENSIKVVAVDKAGNKNETTDSIITDTIPPEKPTIELDDSSDSGIKNDNITNSTLPTFIGVAEPGSTVSIYLGLKHLGEVIVAKDGTWSYTLTTPLKDGEYNITATATDIAGHTSATANLPFTIDTRISYFSAEIETTNDSGIVGDNVTNNTRPTFTGKTEPNAIISVINSETGEEVIFKANDKGEWTFNFTSDSVEGINNLTFTVEDVAGNKKDFSFSYVIDTIAPVPPTVSLEDFVVLPNGIILSGNDLPALVGTAEPKSTILLMRDGKLYDSIEVDSNGTWNYQFSNKFLQGAYDIEIISQDAAGNKSSTVKYSFTIQTEVVPPKAELDASDDSGAKGDWITNKHNALTLLGTADRFATVNILIDGKTIGVTTADADGNWNFDISRNLSDNVYKITVESIDPLGRTSSVDYQLTIDSFTPIPTVMLHDSADSGVKGDMITKINTPLFTGMAEANAKVSIYVDGVLSGEAIAGDDGVWNFQFTTALSDGSHDVTVKVEDIAGNTASSSAYNFQIVTQTQKPTIELVNDTGVDNTDHIINEKNPALTGTAAPYSTVKLYIDGALIAEVRTNKDGRWEYTLKADQGLVDGDHRITASVEDIAGNIAHSDPFLISVDTAISIPIVSLSPDSDSGIADDNLTNIVKPTLHLKDIDPDIISVQVWDAMSDTQIGVATQQPDGSWAYTFTSDLTEGLHQVYVKVEDIAGNKANSAVFDFTIDTTVSTPVISLLSKDDTGVTGDNLTNINKPGFAISGVDADAHRVVVQVMHNGVSEEIELSHLNGSWLFTPGNTWADGSYTLTVKVEDKAGNTSYSAPLTVVIDTQIAIDGVELVNDSGVKGDNMTNDDRPHFRVTVPTDVNEVRLSIDGGNSWVQATPGVAGSWEYIWPTDLADGQYTLTVEATDKAGNTVTKTIDFAVDTTLSVPVIVLNSADDTGVQGDNMTNRTQPTFALQHIDDDAVRVTVSVEHGGVTTTFDATKGTGGWTFTPPTSWADGDYTLSVSVEDKAGNTSHSASLTVTVDTQIAINNIELVNDSGIPDDNLTNNVRPHFQVTVPTDVNVVRLSIDGGKTWFNATQSATPGAWDYIWPDDVADGGYTLTVEATDKAGNKTTQELDFTIDTTLSVPTLSLDSADDSGIAGDNITNVKTPGFTLNNIDTDVSRVIVEVMHNGIKQEVPLVQTGGQWRFAPTSDWADGDYILTVKVEDRAGNVKQSAPLTVTVDTHIAIDRIELVNDSGIPGDNLTNEARPHFQVTVPADVNGVRLSIDGGKTWFDATQSATSGVWDYTWLTNVANGPHTLMVEASDKAGNKTTQKLDFIIDTLLSEPTITLDSADDSAAGDNITNVKMPGFTLGNIDADVTKVVVTVAHDGKNQQIELIKNGGVWRFTPGAAWTDGDYTLTVKVEDKAGNTNYSAPLTVTIDTQTSIDRIELLNDTGIVGDNLTNEARPQFHITVPTDVNSVQLSLDGGINWVNATLTSDGVWEYIWPTDLVENTYTLTVKATDVAGNTATETLNFIIDTTLSTPTITLDSADDSGTANDNKTNVKTPGFIIGGIDSDVTQVVVQVMRDGHSEEVELTQTNGQWRFVPGSAWTDGDYTLTVTVKDEAGNIRHSAPLTVTIDTQITIDHIELVNDSGIPDDNLTNNVRPHFQVTVPTDVNVVRLSIDGGKTWFNATQSATPGVWDYTWLADVGEGKHTLTVEATDKAGNKTTQQLDFIIDTLLSEPTIVLDSTDDSGTKGDNLTNVNKPTFLLGNIDADARYVTVEVQHGGTKEVLTATKDATGNWSVTPTGTWADGDYTLTVRVEDEAGNEKHSASLTVTVDTQITIDVIELVNDNGIPGDNMTNDAHPQFRVTVPGDVNEVSLSIDGGVTWVKATQSATPGVWNYTWPGTVPDGDYTLNVKATDNAGNTVTETLHFTIDTTLSVPVIVLNSADDTGVQGDNMTNSTQPTFALQHIDDDAVRVTVSVEHGGVTTAFDATKGVGGWSFTPTGAWADGDYTLSVSVEDKAGNTSHSASLTVTVDTQIAINNIELVNDSGIPDDNLTNNVRPHFQVKVPTDVNEVRLSIDGGKTWFNATQSATPGVWDYTWLADVGEGKHTLTVEATDKAGNQTTQKLDFIIDTMLSEPTIVLDSTDDSGTKGDNLTNANKPTFILGNIDADARYVTVEVQYGGTKEVLTATKGATGIWSVTPTGTWADGDYTLTVRVEDDAGNVKYSAPLTVTVDTQITIDVIELVNDNGIPGDNLTNDVRPHFRVTVPGDVNEVRLSIDGGNTWVRATQGTAGIWDYTWPKDVTDGLHTLTVEATDKAGNKTTQTLDFTIDTRLSTPTITMDSRDDTGAIGDHITSVKRPGFTIGNIDSDAQSVILRITQGGNSQEVTLTQVGGQWRFTPDADWADGSYTLTVEVTDNAGNVRQSTPLIVTVDTQTSITDITLVNDHGVPDDNLTNSTRPQFEITVPADVNSVQLSIDGGANWVSAAQGIEGVWGYTWPTDMGDGKHTLTVMVTDRAGNTATQTLEFFIDTRLSTPTIALDSTDDTGTPGDDMTNRTRPTFILQNIDSDVINVTVSVTHNGTTTSFTATQGAGGWSFTPPAPWGDGDYTLTVTVEDRAGNTRPSTPLTVTVDTQIAIDHIELVNDSGVPGDNVTKHVRPQFQISVPDDVEKVLLSIDGGTTWVTAIKSSTAGIWDYTWPTDMPEGQHTLTVEVTDGAGNKMTETLNFTIDITLMTPTIELAPDQDTGQNKNDNLTSVTQPVFVLGSIDKDVRHVELSIEHNGTFKTVVLTESADGWRYRPDSALADGSYTFTVTVTDVAGNQQTSAPLKVTIDGTLTTPVIELAAGEDSGTVGDRLTNHDRPVFDIRQVDSDVTRVMVKVTYNGKTHEEAAVFTNGQWRFTPSASWADGSYQLAVVVEDLAGNVKESAPFEVRIDTTTTINNIVLLNDTGVQNDQLTNVAKPSFRIDVPGDVVQVRVTLDGGANWNVIRKNADGQWIFDSPNTLVDGTYTLRVEATDEAGNIANKDLVFNIDTNIQVPTIALDAGQDTGANTADNITNISRPTFTIGNVDPDVIKVVVTIDGHDYNATKVGAGWQFTPGNAIPDGSYNITVTVEDKAGNTATSKPLPVVIDTTAEIESVTLVTDSGDSDVDNITKVDKPQFSIVTADDITHVRVKIDNAANWIELTKGGDGRWIFNVGSALPDGQHTLLVDVTDIAGNVAQETLQFTIDTTLREPTIVLDPTHDTGDDTNDNLTRINKPVFIIGNVDNDVSHIVVHIDGRDYTIENTGGNLTFTPDQPLSDGQHTISVTVTDIAGNTKTSAELKIEIDTQVQIDSVTLTTDSGVNDHDNVTNATRPSFEIATPDDVTSVLVSFDGVNWTPISKNAAGQWEFTAGSALPDGHYTLHVQATDRAGNTANSTLGFTVDTQIDGLSVVMLDDAGKDSTDGITNITSPRFEISAREPLQSVTVILNGKSSTLTQGAGNKWLFTPDTPLVDGTYKIEIVAEDIAGNKISKEVSFTIDTIVSDPSIDLLDADDTGESAVDNITSVTKPRFVIGNVPADIDTVVIRINGVSYPVTANGNNLWEFQVPVALNDGVYEAVVVFRDIAGNTSETKLPFTIDTTTSVSVRMEPASDTGNSNSDNLTNKQNPKFEGTAEPNAKLVITIVDDKSGREVLKQTITVGADGNWSVTPNILPDGMYTINVVATDVAGNTAQTQERFTIDTVTIDPTIRLSDPSIDDQHEATSLRPEFKGFAEAFSTIMIQWDGKVVGSANANANGEWSWTPPSVLAPGSYVVSIVAKDKAGNESSQVDFPVVIPVIDVTPPTIKLSEESDSGALGDFTTNNKTPTLVGNTLPNAIVSIYVDGVKVGEATADTAGRYTFQLSEMKDGHYVVQVGIVNPRDNSELRSTAVDVTIDTEVAELVWNISGMHEGGYINTVTPEIGGTSEPNSKITIFVNGVEKAIAYTTGAGHWGVVLPALGNDGNYVLTFKVEDVAGNIREFGPQNVILDTVISPLTVVLREADDSGKVGDWITNKSHVTIDGTAEAGSTLTIRSPQGVVIATLVVGNDGRWSAELDLREGSNAFVVVSEDKAGNSQQKDILIEHDTQIEISDISLSRDTNSGDKYDLITNNKSPVLVAMTDPGATVQVYINGVLQGTVEASSSGNISYTMPANSADGEYQVQFVATDTAGNRVESAITTVTIDSQIAVFDIDEDSLPALSNNRALSVSGVGEAGSQVSIFVDGKLVNVVMVEADGTWRAPILLQDDGTFNIHFSITDVAGNTEVSKDYSVDVDSSTDFPTLNLEDASNSGSLDDLITNHNKPVLVGTAEAGATIHIYVDEKIVANVLVLEDGTWSYQFDNVLKDGEYSIRVVAEDPAGNTAESPRLLVTIDTSTFIDNPAMVAGSDNGIFSNDSITSQTRPTFSISGEMNQSVQIFIDGVLVDTITVTDRNQVYRPESPLGDGSHSIYYVITDKAGNTATSKTLNFTIDTFNTTPVAIDSIGGQTLAEMTGSDGKIYITDTTRNLLFSGSAEPNSKIEIIINGLNVGEVWVNEKGHWQMPVNPLYFTEGQLDITVKSTDRAGNVNQEKYSIWVDTHIQVFTSELDDNKSSSKTDWWSNSSTITMRGMGEIGATVSLIVAGVTLATAVVAANGQWELSTDQLPEGKYDITLSIEDNAGNRKEEVHEIFIDRTPPNAPVVTYSDIVNDLIIMQGTAEAKSQLIITDSNGNTYTLTVPDNGKWSMAIPYPSEGKFTITSVDAIGNRSDDVSLDIMKEVPVISLSPDSDSGTVGDNITRDKQPTFIIGNLESDVVVVQVDINGTVYNAEKNADGVWFFTPGTPLADGSYTISVIASDAAGNQKNSLPITVTIDSTLTVPEIALAAGEDNGVSDSDNVTNHTQPKFTLQHIDADVTGVTVNVTHNGVTDTYQATQGADGWTFTPPAAWNDGTYTLSVTVVDRAGNSQQSASLAVTVDSTVTVTADSQHDDASDDATATAVTPPESETVNAESATHLRTVPSAAEESVVKETAYSITLLNADSGDEIDRSISQTPSFEISVPENIVNVSIMFEGEEFTLPITNQKAIFEVPLSLEDGEYTMDVKFIDKDNDFLIKEKTFSVDHSSADIVNAMNARGKTEDDINDSPSTSSVGHNNNGAIDVFAVNEVTLPVDNQEEHA</sequence>
<dbReference type="Pfam" id="PF19077">
    <property type="entry name" value="Big_13"/>
    <property type="match status" value="50"/>
</dbReference>
<feature type="domain" description="Bacterial Ig-like" evidence="3">
    <location>
        <begin position="3222"/>
        <end position="3323"/>
    </location>
</feature>
<feature type="domain" description="Bacterial Ig-like" evidence="3">
    <location>
        <begin position="3027"/>
        <end position="3117"/>
    </location>
</feature>
<feature type="domain" description="Bacterial Ig-like" evidence="3">
    <location>
        <begin position="1231"/>
        <end position="1320"/>
    </location>
</feature>
<evidence type="ECO:0000259" key="2">
    <source>
        <dbReference type="Pfam" id="PF12245"/>
    </source>
</evidence>
<feature type="compositionally biased region" description="Polar residues" evidence="1">
    <location>
        <begin position="4021"/>
        <end position="4035"/>
    </location>
</feature>
<feature type="domain" description="Bacterial Ig-like" evidence="3">
    <location>
        <begin position="1021"/>
        <end position="1121"/>
    </location>
</feature>
<feature type="domain" description="Bacterial Ig-like" evidence="3">
    <location>
        <begin position="923"/>
        <end position="1019"/>
    </location>
</feature>
<feature type="domain" description="Bacterial Ig-like" evidence="3">
    <location>
        <begin position="2026"/>
        <end position="2118"/>
    </location>
</feature>
<feature type="region of interest" description="Disordered" evidence="1">
    <location>
        <begin position="4016"/>
        <end position="4040"/>
    </location>
</feature>
<feature type="domain" description="Bacterial Ig-like" evidence="3">
    <location>
        <begin position="2721"/>
        <end position="2821"/>
    </location>
</feature>
<feature type="domain" description="Bacterial Ig-like" evidence="3">
    <location>
        <begin position="4495"/>
        <end position="4590"/>
    </location>
</feature>
<name>A0A600HNY0_SALEN</name>
<dbReference type="InterPro" id="IPR044016">
    <property type="entry name" value="Big_13"/>
</dbReference>
<feature type="domain" description="Bacterial Ig-like" evidence="3">
    <location>
        <begin position="2630"/>
        <end position="2719"/>
    </location>
</feature>
<dbReference type="InterPro" id="IPR022038">
    <property type="entry name" value="Ig-like_bact"/>
</dbReference>
<protein>
    <submittedName>
        <fullName evidence="4">Ig-like domain repeat protein</fullName>
    </submittedName>
</protein>
<feature type="domain" description="Bacterial Ig-like" evidence="3">
    <location>
        <begin position="433"/>
        <end position="528"/>
    </location>
</feature>
<feature type="region of interest" description="Disordered" evidence="1">
    <location>
        <begin position="181"/>
        <end position="235"/>
    </location>
</feature>
<gene>
    <name evidence="4" type="ORF">D0175_09070</name>
</gene>
<evidence type="ECO:0000313" key="4">
    <source>
        <dbReference type="EMBL" id="ECT2985904.1"/>
    </source>
</evidence>
<feature type="domain" description="Bacterial Ig-like" evidence="3">
    <location>
        <begin position="3722"/>
        <end position="3813"/>
    </location>
</feature>
<feature type="domain" description="Bacterial Ig-like" evidence="3">
    <location>
        <begin position="4990"/>
        <end position="5076"/>
    </location>
</feature>
<feature type="domain" description="Bacterial Ig-like" evidence="3">
    <location>
        <begin position="340"/>
        <end position="428"/>
    </location>
</feature>
<comment type="caution">
    <text evidence="4">The sequence shown here is derived from an EMBL/GenBank/DDBJ whole genome shotgun (WGS) entry which is preliminary data.</text>
</comment>
<dbReference type="Pfam" id="PF12245">
    <property type="entry name" value="Big_3_2"/>
    <property type="match status" value="1"/>
</dbReference>
<feature type="domain" description="Bacterial Ig-like" evidence="3">
    <location>
        <begin position="4208"/>
        <end position="4304"/>
    </location>
</feature>
<feature type="domain" description="Bacterial Ig-like" evidence="3">
    <location>
        <begin position="1628"/>
        <end position="1720"/>
    </location>
</feature>
<dbReference type="Gene3D" id="2.60.40.10">
    <property type="entry name" value="Immunoglobulins"/>
    <property type="match status" value="52"/>
</dbReference>
<feature type="domain" description="Bacterial Ig-like" evidence="3">
    <location>
        <begin position="4133"/>
        <end position="4203"/>
    </location>
</feature>
<feature type="domain" description="Bacterial Ig-like" evidence="3">
    <location>
        <begin position="1122"/>
        <end position="1223"/>
    </location>
</feature>
<feature type="domain" description="Bacterial Ig-like" evidence="3">
    <location>
        <begin position="3526"/>
        <end position="3617"/>
    </location>
</feature>
<feature type="region of interest" description="Disordered" evidence="1">
    <location>
        <begin position="99"/>
        <end position="145"/>
    </location>
</feature>
<feature type="domain" description="Bacterial Ig-like" evidence="3">
    <location>
        <begin position="3329"/>
        <end position="3420"/>
    </location>
</feature>
<feature type="compositionally biased region" description="Basic and acidic residues" evidence="1">
    <location>
        <begin position="111"/>
        <end position="145"/>
    </location>
</feature>
<feature type="region of interest" description="Disordered" evidence="1">
    <location>
        <begin position="422"/>
        <end position="447"/>
    </location>
</feature>
<feature type="domain" description="Bacterial Ig-like" evidence="3">
    <location>
        <begin position="5258"/>
        <end position="5359"/>
    </location>
</feature>
<feature type="compositionally biased region" description="Basic and acidic residues" evidence="1">
    <location>
        <begin position="224"/>
        <end position="235"/>
    </location>
</feature>
<evidence type="ECO:0000256" key="1">
    <source>
        <dbReference type="SAM" id="MobiDB-lite"/>
    </source>
</evidence>
<feature type="domain" description="Bacterial Ig-like" evidence="3">
    <location>
        <begin position="4314"/>
        <end position="4397"/>
    </location>
</feature>
<dbReference type="PANTHER" id="PTHR14795">
    <property type="entry name" value="HELICASE RELATED"/>
    <property type="match status" value="1"/>
</dbReference>
<feature type="domain" description="Bacterial Ig-like" evidence="3">
    <location>
        <begin position="2920"/>
        <end position="3020"/>
    </location>
</feature>
<feature type="domain" description="Bacterial Ig-like" evidence="3">
    <location>
        <begin position="825"/>
        <end position="918"/>
    </location>
</feature>
<feature type="domain" description="Bacterial Ig-like" evidence="3">
    <location>
        <begin position="1722"/>
        <end position="1821"/>
    </location>
</feature>
<feature type="domain" description="Bacterial Ig-like" evidence="3">
    <location>
        <begin position="533"/>
        <end position="626"/>
    </location>
</feature>
<feature type="domain" description="Bacterial Ig-like" evidence="3">
    <location>
        <begin position="3618"/>
        <end position="3716"/>
    </location>
</feature>
<feature type="domain" description="Bacterial Ig-like" evidence="3">
    <location>
        <begin position="241"/>
        <end position="331"/>
    </location>
</feature>
<feature type="domain" description="Bacterial Ig-like" evidence="3">
    <location>
        <begin position="2320"/>
        <end position="2421"/>
    </location>
</feature>
<feature type="domain" description="Bacterial Ig-like" evidence="3">
    <location>
        <begin position="3820"/>
        <end position="3909"/>
    </location>
</feature>
<proteinExistence type="predicted"/>
<feature type="domain" description="Bacterial Ig-like" evidence="3">
    <location>
        <begin position="3422"/>
        <end position="3519"/>
    </location>
</feature>
<dbReference type="PANTHER" id="PTHR14795:SF0">
    <property type="entry name" value="TRANSMEMBRANE PROTEIN 62"/>
    <property type="match status" value="1"/>
</dbReference>
<dbReference type="InterPro" id="IPR013783">
    <property type="entry name" value="Ig-like_fold"/>
</dbReference>
<feature type="domain" description="Bacterial Ig-like" evidence="3">
    <location>
        <begin position="653"/>
        <end position="724"/>
    </location>
</feature>
<feature type="domain" description="Bacterial Ig-like" evidence="3">
    <location>
        <begin position="2229"/>
        <end position="2319"/>
    </location>
</feature>
<dbReference type="SUPFAM" id="SSF81296">
    <property type="entry name" value="E set domains"/>
    <property type="match status" value="10"/>
</dbReference>
<feature type="domain" description="Bacterial Ig-like" evidence="3">
    <location>
        <begin position="1321"/>
        <end position="1422"/>
    </location>
</feature>
<feature type="compositionally biased region" description="Low complexity" evidence="1">
    <location>
        <begin position="212"/>
        <end position="223"/>
    </location>
</feature>